<dbReference type="CDD" id="cd04590">
    <property type="entry name" value="CBS_pair_CorC_HlyC_assoc"/>
    <property type="match status" value="1"/>
</dbReference>
<dbReference type="PATRIC" id="fig|1277257.4.peg.659"/>
<dbReference type="PANTHER" id="PTHR22777:SF15">
    <property type="entry name" value="UPF0053 INNER MEMBRANE PROTEIN YOAE"/>
    <property type="match status" value="1"/>
</dbReference>
<feature type="domain" description="CBS" evidence="11">
    <location>
        <begin position="374"/>
        <end position="431"/>
    </location>
</feature>
<comment type="subcellular location">
    <subcellularLocation>
        <location evidence="1">Cell membrane</location>
        <topology evidence="1">Multi-pass membrane protein</topology>
    </subcellularLocation>
</comment>
<dbReference type="RefSeq" id="WP_047264254.1">
    <property type="nucleotide sequence ID" value="NZ_CP004021.1"/>
</dbReference>
<dbReference type="InterPro" id="IPR016169">
    <property type="entry name" value="FAD-bd_PCMH_sub2"/>
</dbReference>
<dbReference type="Gene3D" id="3.10.580.10">
    <property type="entry name" value="CBS-domain"/>
    <property type="match status" value="1"/>
</dbReference>
<keyword evidence="7 9" id="KW-0129">CBS domain</keyword>
<proteinExistence type="inferred from homology"/>
<comment type="similarity">
    <text evidence="2">Belongs to the UPF0053 family. Hemolysin C subfamily.</text>
</comment>
<name>A0A0G3I8Z8_LIBAF</name>
<feature type="transmembrane region" description="Helical" evidence="10">
    <location>
        <begin position="12"/>
        <end position="36"/>
    </location>
</feature>
<feature type="transmembrane region" description="Helical" evidence="10">
    <location>
        <begin position="84"/>
        <end position="102"/>
    </location>
</feature>
<evidence type="ECO:0000313" key="12">
    <source>
        <dbReference type="EMBL" id="AKK20242.1"/>
    </source>
</evidence>
<evidence type="ECO:0000259" key="11">
    <source>
        <dbReference type="PROSITE" id="PS51371"/>
    </source>
</evidence>
<evidence type="ECO:0000256" key="7">
    <source>
        <dbReference type="ARBA" id="ARBA00023122"/>
    </source>
</evidence>
<dbReference type="InterPro" id="IPR036318">
    <property type="entry name" value="FAD-bd_PCMH-like_sf"/>
</dbReference>
<dbReference type="GO" id="GO:0050660">
    <property type="term" value="F:flavin adenine dinucleotide binding"/>
    <property type="evidence" value="ECO:0007669"/>
    <property type="project" value="InterPro"/>
</dbReference>
<reference evidence="12 13" key="1">
    <citation type="journal article" date="2015" name="Genome Announc.">
        <title>Complete Genome Sequence of 'Candidatus Liberibacter africanus,' a Bacterium Associated with Citrus Huanglongbing.</title>
        <authorList>
            <person name="Lin H."/>
            <person name="Pietersen G."/>
            <person name="Han C."/>
            <person name="Read D.A."/>
            <person name="Lou B."/>
            <person name="Gupta G."/>
            <person name="Civerolo E.L."/>
        </authorList>
    </citation>
    <scope>NUCLEOTIDE SEQUENCE [LARGE SCALE GENOMIC DNA]</scope>
    <source>
        <strain evidence="12 13">PTSAPSY</strain>
    </source>
</reference>
<keyword evidence="5" id="KW-0677">Repeat</keyword>
<dbReference type="Pfam" id="PF00571">
    <property type="entry name" value="CBS"/>
    <property type="match status" value="1"/>
</dbReference>
<feature type="transmembrane region" description="Helical" evidence="10">
    <location>
        <begin position="217"/>
        <end position="235"/>
    </location>
</feature>
<keyword evidence="8 10" id="KW-0472">Membrane</keyword>
<dbReference type="Pfam" id="PF03471">
    <property type="entry name" value="CorC_HlyC"/>
    <property type="match status" value="1"/>
</dbReference>
<dbReference type="InterPro" id="IPR005170">
    <property type="entry name" value="Transptr-assoc_dom"/>
</dbReference>
<dbReference type="AlphaFoldDB" id="A0A0G3I8Z8"/>
<dbReference type="OrthoDB" id="9805314at2"/>
<dbReference type="InterPro" id="IPR000644">
    <property type="entry name" value="CBS_dom"/>
</dbReference>
<evidence type="ECO:0000256" key="10">
    <source>
        <dbReference type="SAM" id="Phobius"/>
    </source>
</evidence>
<dbReference type="InterPro" id="IPR005496">
    <property type="entry name" value="Integral_membrane_TerC"/>
</dbReference>
<dbReference type="KEGG" id="lau:G293_03070"/>
<evidence type="ECO:0000313" key="13">
    <source>
        <dbReference type="Proteomes" id="UP000035503"/>
    </source>
</evidence>
<sequence length="523" mass="59010">MFFGWIYDYYVWIGLATLIALELVLGVDNLIFITLLTEKLPLAQRGKALVFGLSFAMISRIAILASISYWIGIFQTPLFFFRELSFSGRDIILIFGGFFLLFKGTIELHERLEGDGFDKKHKFVSPVSWQIIVLQIVVLDFIFSLDSVVTAIGIVQDFSVMAIAVVVSALMMMAVSKPMINYISRHTTVVILCLGFLLMIGFLLIIEGLHFDIPKGYLYASIGFSGIIEFFNQLAKRNRERLMSTSRLRARTADAVLRLLGGNPRQSQCINPHSDNFALSQNKKHIISDQEKDMVQSVLTLADRPAKSIMTPRTDIVWLDVNCLDEDCQGKVLELGHSRFPIAKGSLDNFIGIVSARNLLRDFLEEGPIDLKRSIRKPLVVHENISVLKLMERLRKSSQTFVMVLDEYGVLEGMITPANILEAIAGDFPDEDDKKLDITVGEDGSLTVDGWIDVRYASKLFGVDLVDQDDRYSTLAGFILWKLGHLPQEKEVFMEMNLKFEIIRLEGHNIDRVKISGLQKLDG</sequence>
<dbReference type="GO" id="GO:0005886">
    <property type="term" value="C:plasma membrane"/>
    <property type="evidence" value="ECO:0007669"/>
    <property type="project" value="UniProtKB-SubCell"/>
</dbReference>
<feature type="transmembrane region" description="Helical" evidence="10">
    <location>
        <begin position="123"/>
        <end position="145"/>
    </location>
</feature>
<keyword evidence="13" id="KW-1185">Reference proteome</keyword>
<evidence type="ECO:0000256" key="4">
    <source>
        <dbReference type="ARBA" id="ARBA00022692"/>
    </source>
</evidence>
<dbReference type="SMART" id="SM01091">
    <property type="entry name" value="CorC_HlyC"/>
    <property type="match status" value="1"/>
</dbReference>
<accession>A0A0G3I8Z8</accession>
<dbReference type="EMBL" id="CP004021">
    <property type="protein sequence ID" value="AKK20242.1"/>
    <property type="molecule type" value="Genomic_DNA"/>
</dbReference>
<feature type="transmembrane region" description="Helical" evidence="10">
    <location>
        <begin position="151"/>
        <end position="175"/>
    </location>
</feature>
<dbReference type="Gene3D" id="3.30.465.10">
    <property type="match status" value="1"/>
</dbReference>
<organism evidence="12 13">
    <name type="scientific">Candidatus Liberibacter africanus PTSAPSY</name>
    <dbReference type="NCBI Taxonomy" id="1277257"/>
    <lineage>
        <taxon>Bacteria</taxon>
        <taxon>Pseudomonadati</taxon>
        <taxon>Pseudomonadota</taxon>
        <taxon>Alphaproteobacteria</taxon>
        <taxon>Hyphomicrobiales</taxon>
        <taxon>Rhizobiaceae</taxon>
        <taxon>Liberibacter</taxon>
    </lineage>
</organism>
<dbReference type="PANTHER" id="PTHR22777">
    <property type="entry name" value="HEMOLYSIN-RELATED"/>
    <property type="match status" value="1"/>
</dbReference>
<feature type="transmembrane region" description="Helical" evidence="10">
    <location>
        <begin position="187"/>
        <end position="211"/>
    </location>
</feature>
<dbReference type="SUPFAM" id="SSF56176">
    <property type="entry name" value="FAD-binding/transporter-associated domain-like"/>
    <property type="match status" value="1"/>
</dbReference>
<evidence type="ECO:0000256" key="3">
    <source>
        <dbReference type="ARBA" id="ARBA00022475"/>
    </source>
</evidence>
<evidence type="ECO:0000256" key="5">
    <source>
        <dbReference type="ARBA" id="ARBA00022737"/>
    </source>
</evidence>
<protein>
    <submittedName>
        <fullName evidence="12">Integral membrane protein TerC</fullName>
    </submittedName>
</protein>
<keyword evidence="6 10" id="KW-1133">Transmembrane helix</keyword>
<dbReference type="Proteomes" id="UP000035503">
    <property type="component" value="Chromosome"/>
</dbReference>
<dbReference type="Pfam" id="PF03741">
    <property type="entry name" value="TerC"/>
    <property type="match status" value="1"/>
</dbReference>
<dbReference type="InterPro" id="IPR044751">
    <property type="entry name" value="Ion_transp-like_CBS"/>
</dbReference>
<gene>
    <name evidence="12" type="ORF">G293_03070</name>
</gene>
<evidence type="ECO:0000256" key="1">
    <source>
        <dbReference type="ARBA" id="ARBA00004651"/>
    </source>
</evidence>
<dbReference type="InterPro" id="IPR046342">
    <property type="entry name" value="CBS_dom_sf"/>
</dbReference>
<feature type="transmembrane region" description="Helical" evidence="10">
    <location>
        <begin position="48"/>
        <end position="72"/>
    </location>
</feature>
<keyword evidence="4 10" id="KW-0812">Transmembrane</keyword>
<evidence type="ECO:0000256" key="9">
    <source>
        <dbReference type="PROSITE-ProRule" id="PRU00703"/>
    </source>
</evidence>
<evidence type="ECO:0000256" key="2">
    <source>
        <dbReference type="ARBA" id="ARBA00006446"/>
    </source>
</evidence>
<dbReference type="SUPFAM" id="SSF54631">
    <property type="entry name" value="CBS-domain pair"/>
    <property type="match status" value="1"/>
</dbReference>
<feature type="domain" description="CBS" evidence="11">
    <location>
        <begin position="310"/>
        <end position="371"/>
    </location>
</feature>
<evidence type="ECO:0000256" key="8">
    <source>
        <dbReference type="ARBA" id="ARBA00023136"/>
    </source>
</evidence>
<dbReference type="PROSITE" id="PS51371">
    <property type="entry name" value="CBS"/>
    <property type="match status" value="2"/>
</dbReference>
<keyword evidence="3" id="KW-1003">Cell membrane</keyword>
<evidence type="ECO:0000256" key="6">
    <source>
        <dbReference type="ARBA" id="ARBA00022989"/>
    </source>
</evidence>